<gene>
    <name evidence="3" type="ORF">MIMGU_mgv1a011208mg</name>
</gene>
<dbReference type="PROSITE" id="PS50802">
    <property type="entry name" value="OTU"/>
    <property type="match status" value="1"/>
</dbReference>
<organism evidence="3 4">
    <name type="scientific">Erythranthe guttata</name>
    <name type="common">Yellow monkey flower</name>
    <name type="synonym">Mimulus guttatus</name>
    <dbReference type="NCBI Taxonomy" id="4155"/>
    <lineage>
        <taxon>Eukaryota</taxon>
        <taxon>Viridiplantae</taxon>
        <taxon>Streptophyta</taxon>
        <taxon>Embryophyta</taxon>
        <taxon>Tracheophyta</taxon>
        <taxon>Spermatophyta</taxon>
        <taxon>Magnoliopsida</taxon>
        <taxon>eudicotyledons</taxon>
        <taxon>Gunneridae</taxon>
        <taxon>Pentapetalae</taxon>
        <taxon>asterids</taxon>
        <taxon>lamiids</taxon>
        <taxon>Lamiales</taxon>
        <taxon>Phrymaceae</taxon>
        <taxon>Erythranthe</taxon>
    </lineage>
</organism>
<feature type="region of interest" description="Disordered" evidence="1">
    <location>
        <begin position="110"/>
        <end position="129"/>
    </location>
</feature>
<evidence type="ECO:0000256" key="1">
    <source>
        <dbReference type="SAM" id="MobiDB-lite"/>
    </source>
</evidence>
<feature type="compositionally biased region" description="Basic and acidic residues" evidence="1">
    <location>
        <begin position="116"/>
        <end position="125"/>
    </location>
</feature>
<keyword evidence="4" id="KW-1185">Reference proteome</keyword>
<dbReference type="InterPro" id="IPR003323">
    <property type="entry name" value="OTU_dom"/>
</dbReference>
<dbReference type="AlphaFoldDB" id="A0A022Q0P3"/>
<evidence type="ECO:0000313" key="4">
    <source>
        <dbReference type="Proteomes" id="UP000030748"/>
    </source>
</evidence>
<sequence length="203" mass="22513">MTIYSPLTKNVVCSIGNLQKPTIIRVFTTKANYCCPISVFQSFQRNYSGYGTAVRSPSCRSLAFKKIVSPKQTETSRCNNIGPFSWQQRGLSGGLFIGLFVCFSTSQPSYADVSGGDEKKERSCDDDSSADFSRKKNVLTDYSVIGIPGDGRCLFRSVAHGACVQSGKPAPNENLQRELADEIRARVADEFIKRREETEWSVH</sequence>
<protein>
    <recommendedName>
        <fullName evidence="2">OTU domain-containing protein</fullName>
    </recommendedName>
</protein>
<proteinExistence type="predicted"/>
<evidence type="ECO:0000259" key="2">
    <source>
        <dbReference type="PROSITE" id="PS50802"/>
    </source>
</evidence>
<evidence type="ECO:0000313" key="3">
    <source>
        <dbReference type="EMBL" id="EYU20718.1"/>
    </source>
</evidence>
<dbReference type="Proteomes" id="UP000030748">
    <property type="component" value="Unassembled WGS sequence"/>
</dbReference>
<dbReference type="Gene3D" id="3.90.70.80">
    <property type="match status" value="1"/>
</dbReference>
<dbReference type="EMBL" id="KI632259">
    <property type="protein sequence ID" value="EYU20718.1"/>
    <property type="molecule type" value="Genomic_DNA"/>
</dbReference>
<feature type="domain" description="OTU" evidence="2">
    <location>
        <begin position="142"/>
        <end position="203"/>
    </location>
</feature>
<reference evidence="3 4" key="1">
    <citation type="journal article" date="2013" name="Proc. Natl. Acad. Sci. U.S.A.">
        <title>Fine-scale variation in meiotic recombination in Mimulus inferred from population shotgun sequencing.</title>
        <authorList>
            <person name="Hellsten U."/>
            <person name="Wright K.M."/>
            <person name="Jenkins J."/>
            <person name="Shu S."/>
            <person name="Yuan Y."/>
            <person name="Wessler S.R."/>
            <person name="Schmutz J."/>
            <person name="Willis J.H."/>
            <person name="Rokhsar D.S."/>
        </authorList>
    </citation>
    <scope>NUCLEOTIDE SEQUENCE [LARGE SCALE GENOMIC DNA]</scope>
    <source>
        <strain evidence="4">cv. DUN x IM62</strain>
    </source>
</reference>
<accession>A0A022Q0P3</accession>
<name>A0A022Q0P3_ERYGU</name>
<dbReference type="Pfam" id="PF02338">
    <property type="entry name" value="OTU"/>
    <property type="match status" value="1"/>
</dbReference>